<dbReference type="PROSITE" id="PS50991">
    <property type="entry name" value="PYR_CT"/>
    <property type="match status" value="1"/>
</dbReference>
<evidence type="ECO:0000256" key="1">
    <source>
        <dbReference type="ARBA" id="ARBA00006154"/>
    </source>
</evidence>
<dbReference type="GO" id="GO:0004410">
    <property type="term" value="F:homocitrate synthase activity"/>
    <property type="evidence" value="ECO:0007669"/>
    <property type="project" value="UniProtKB-EC"/>
</dbReference>
<dbReference type="OrthoDB" id="6555at2157"/>
<proteinExistence type="inferred from homology"/>
<comment type="catalytic activity">
    <reaction evidence="3">
        <text>acetyl-CoA + 2-oxoglutarate + H2O = (2R)-homocitrate + CoA + H(+)</text>
        <dbReference type="Rhea" id="RHEA:12929"/>
        <dbReference type="ChEBI" id="CHEBI:15377"/>
        <dbReference type="ChEBI" id="CHEBI:15378"/>
        <dbReference type="ChEBI" id="CHEBI:16810"/>
        <dbReference type="ChEBI" id="CHEBI:57287"/>
        <dbReference type="ChEBI" id="CHEBI:57288"/>
        <dbReference type="ChEBI" id="CHEBI:58884"/>
        <dbReference type="EC" id="2.3.3.14"/>
    </reaction>
    <physiologicalReaction direction="left-to-right" evidence="3">
        <dbReference type="Rhea" id="RHEA:12930"/>
    </physiologicalReaction>
</comment>
<dbReference type="Pfam" id="PF22617">
    <property type="entry name" value="HCS_D2"/>
    <property type="match status" value="1"/>
</dbReference>
<dbReference type="Pfam" id="PF00682">
    <property type="entry name" value="HMGL-like"/>
    <property type="match status" value="1"/>
</dbReference>
<evidence type="ECO:0000259" key="4">
    <source>
        <dbReference type="PROSITE" id="PS50991"/>
    </source>
</evidence>
<gene>
    <name evidence="5" type="ORF">D8Y22_09785</name>
</gene>
<comment type="similarity">
    <text evidence="1">Belongs to the alpha-IPM synthase/homocitrate synthase family.</text>
</comment>
<reference evidence="5 6" key="1">
    <citation type="submission" date="2018-10" db="EMBL/GenBank/DDBJ databases">
        <title>Natronolimnobius sp. XQ-INN 246 isolated from Inner Mongolia Autonomous Region of China.</title>
        <authorList>
            <person name="Xue Q."/>
        </authorList>
    </citation>
    <scope>NUCLEOTIDE SEQUENCE [LARGE SCALE GENOMIC DNA]</scope>
    <source>
        <strain evidence="5 6">XQ-INN 246</strain>
    </source>
</reference>
<evidence type="ECO:0000256" key="2">
    <source>
        <dbReference type="ARBA" id="ARBA00022679"/>
    </source>
</evidence>
<evidence type="ECO:0000256" key="3">
    <source>
        <dbReference type="ARBA" id="ARBA00048363"/>
    </source>
</evidence>
<dbReference type="InterPro" id="IPR002034">
    <property type="entry name" value="AIPM/Hcit_synth_CS"/>
</dbReference>
<comment type="caution">
    <text evidence="5">The sequence shown here is derived from an EMBL/GenBank/DDBJ whole genome shotgun (WGS) entry which is preliminary data.</text>
</comment>
<dbReference type="PROSITE" id="PS00816">
    <property type="entry name" value="AIPM_HOMOCIT_SYNTH_2"/>
    <property type="match status" value="1"/>
</dbReference>
<protein>
    <submittedName>
        <fullName evidence="5">Citramalate synthase</fullName>
    </submittedName>
</protein>
<evidence type="ECO:0000313" key="6">
    <source>
        <dbReference type="Proteomes" id="UP000318864"/>
    </source>
</evidence>
<sequence>MTDLCDVTIRESEQLPGRSYDLEAKREAGRALDDLGVAFVQVGFPITGKTDRRAVATLADELEADIVAIARTLDRDVDAAIESGADVIEVFAPLSTRHLETTLDTDRETAFDRMRRAVDRAAASGATVHLSIMDAFRTADEHVDRAIDRFEDVAVVTLADTVGAMAPLALEQRLGALVDSGVDPDRLGVHLHDDLGVATANALVAARHDVGRLDVSVASLGERAGNPALEEVAIHCDREGYAELGLETAELVPRCEDVLAALEEPVDERKAVLGRDVFEHESGLHTAAMLRDPSTFEPFDPETYGGERSLVFGAGSGSGAARALLEAAGVEATDARVETILSALEREGPVDLEGALELARDEQ</sequence>
<accession>A0A4S3TNU8</accession>
<keyword evidence="6" id="KW-1185">Reference proteome</keyword>
<dbReference type="RefSeq" id="WP_141464522.1">
    <property type="nucleotide sequence ID" value="NZ_RBZW01000022.1"/>
</dbReference>
<keyword evidence="2" id="KW-0808">Transferase</keyword>
<dbReference type="PANTHER" id="PTHR42880:SF1">
    <property type="entry name" value="ISOPROPYLMALATE_HOMOCITRATE_CITRAMALATE SYNTHASE FAMILY PROTEIN"/>
    <property type="match status" value="1"/>
</dbReference>
<dbReference type="SUPFAM" id="SSF51569">
    <property type="entry name" value="Aldolase"/>
    <property type="match status" value="1"/>
</dbReference>
<dbReference type="EMBL" id="RBZW01000022">
    <property type="protein sequence ID" value="THE64903.1"/>
    <property type="molecule type" value="Genomic_DNA"/>
</dbReference>
<organism evidence="5 6">
    <name type="scientific">Salinadaptatus halalkaliphilus</name>
    <dbReference type="NCBI Taxonomy" id="2419781"/>
    <lineage>
        <taxon>Archaea</taxon>
        <taxon>Methanobacteriati</taxon>
        <taxon>Methanobacteriota</taxon>
        <taxon>Stenosarchaea group</taxon>
        <taxon>Halobacteria</taxon>
        <taxon>Halobacteriales</taxon>
        <taxon>Natrialbaceae</taxon>
        <taxon>Salinadaptatus</taxon>
    </lineage>
</organism>
<dbReference type="GO" id="GO:0019752">
    <property type="term" value="P:carboxylic acid metabolic process"/>
    <property type="evidence" value="ECO:0007669"/>
    <property type="project" value="InterPro"/>
</dbReference>
<dbReference type="InterPro" id="IPR054691">
    <property type="entry name" value="LeuA/HCS_post-cat"/>
</dbReference>
<dbReference type="InterPro" id="IPR013785">
    <property type="entry name" value="Aldolase_TIM"/>
</dbReference>
<name>A0A4S3TNU8_9EURY</name>
<feature type="domain" description="Pyruvate carboxyltransferase" evidence="4">
    <location>
        <begin position="2"/>
        <end position="252"/>
    </location>
</feature>
<dbReference type="CDD" id="cd03174">
    <property type="entry name" value="DRE_TIM_metallolyase"/>
    <property type="match status" value="1"/>
</dbReference>
<evidence type="ECO:0000313" key="5">
    <source>
        <dbReference type="EMBL" id="THE64903.1"/>
    </source>
</evidence>
<dbReference type="AlphaFoldDB" id="A0A4S3TNU8"/>
<dbReference type="InterPro" id="IPR000891">
    <property type="entry name" value="PYR_CT"/>
</dbReference>
<dbReference type="PANTHER" id="PTHR42880">
    <property type="entry name" value="HOMOCITRATE SYNTHASE"/>
    <property type="match status" value="1"/>
</dbReference>
<dbReference type="Gene3D" id="1.10.238.260">
    <property type="match status" value="1"/>
</dbReference>
<dbReference type="Gene3D" id="3.20.20.70">
    <property type="entry name" value="Aldolase class I"/>
    <property type="match status" value="1"/>
</dbReference>
<dbReference type="Proteomes" id="UP000318864">
    <property type="component" value="Unassembled WGS sequence"/>
</dbReference>